<proteinExistence type="predicted"/>
<evidence type="ECO:0000259" key="2">
    <source>
        <dbReference type="PROSITE" id="PS50943"/>
    </source>
</evidence>
<name>A0ABW8SFQ6_9CLOT</name>
<protein>
    <submittedName>
        <fullName evidence="3">Helix-turn-helix domain-containing protein</fullName>
    </submittedName>
</protein>
<evidence type="ECO:0000256" key="1">
    <source>
        <dbReference type="ARBA" id="ARBA00023125"/>
    </source>
</evidence>
<comment type="caution">
    <text evidence="3">The sequence shown here is derived from an EMBL/GenBank/DDBJ whole genome shotgun (WGS) entry which is preliminary data.</text>
</comment>
<evidence type="ECO:0000313" key="3">
    <source>
        <dbReference type="EMBL" id="MFL0194815.1"/>
    </source>
</evidence>
<dbReference type="SUPFAM" id="SSF47413">
    <property type="entry name" value="lambda repressor-like DNA-binding domains"/>
    <property type="match status" value="1"/>
</dbReference>
<gene>
    <name evidence="3" type="ORF">ACJDU8_04395</name>
</gene>
<evidence type="ECO:0000313" key="4">
    <source>
        <dbReference type="Proteomes" id="UP001623660"/>
    </source>
</evidence>
<dbReference type="InterPro" id="IPR050807">
    <property type="entry name" value="TransReg_Diox_bact_type"/>
</dbReference>
<keyword evidence="4" id="KW-1185">Reference proteome</keyword>
<feature type="domain" description="HTH cro/C1-type" evidence="2">
    <location>
        <begin position="7"/>
        <end position="61"/>
    </location>
</feature>
<dbReference type="PROSITE" id="PS50943">
    <property type="entry name" value="HTH_CROC1"/>
    <property type="match status" value="1"/>
</dbReference>
<dbReference type="SMART" id="SM00530">
    <property type="entry name" value="HTH_XRE"/>
    <property type="match status" value="1"/>
</dbReference>
<keyword evidence="1" id="KW-0238">DNA-binding</keyword>
<accession>A0ABW8SFQ6</accession>
<dbReference type="CDD" id="cd00093">
    <property type="entry name" value="HTH_XRE"/>
    <property type="match status" value="1"/>
</dbReference>
<dbReference type="Proteomes" id="UP001623660">
    <property type="component" value="Unassembled WGS sequence"/>
</dbReference>
<dbReference type="Pfam" id="PF01381">
    <property type="entry name" value="HTH_3"/>
    <property type="match status" value="1"/>
</dbReference>
<dbReference type="InterPro" id="IPR010982">
    <property type="entry name" value="Lambda_DNA-bd_dom_sf"/>
</dbReference>
<dbReference type="PANTHER" id="PTHR46797">
    <property type="entry name" value="HTH-TYPE TRANSCRIPTIONAL REGULATOR"/>
    <property type="match status" value="1"/>
</dbReference>
<reference evidence="3 4" key="1">
    <citation type="submission" date="2024-11" db="EMBL/GenBank/DDBJ databases">
        <authorList>
            <person name="Heng Y.C."/>
            <person name="Lim A.C.H."/>
            <person name="Lee J.K.Y."/>
            <person name="Kittelmann S."/>
        </authorList>
    </citation>
    <scope>NUCLEOTIDE SEQUENCE [LARGE SCALE GENOMIC DNA]</scope>
    <source>
        <strain evidence="3 4">WILCCON 0269</strain>
    </source>
</reference>
<dbReference type="InterPro" id="IPR001387">
    <property type="entry name" value="Cro/C1-type_HTH"/>
</dbReference>
<dbReference type="Gene3D" id="1.10.260.40">
    <property type="entry name" value="lambda repressor-like DNA-binding domains"/>
    <property type="match status" value="1"/>
</dbReference>
<sequence>MSISENIKKYRKTRGFTQKTLALILDKSERMIQKYESSEVTPSMEVIKAISAALSIKISDLIEDYNTKDITSEEATSYFLEHYLYILGYEIIREMKNGYLILKSKDGEFEINLLDIEDLKSSSKSFIEFKMSQIIKKSRKIGK</sequence>
<dbReference type="EMBL" id="JBJHZX010000005">
    <property type="protein sequence ID" value="MFL0194815.1"/>
    <property type="molecule type" value="Genomic_DNA"/>
</dbReference>
<dbReference type="RefSeq" id="WP_406790939.1">
    <property type="nucleotide sequence ID" value="NZ_JBJHZX010000005.1"/>
</dbReference>
<dbReference type="PANTHER" id="PTHR46797:SF1">
    <property type="entry name" value="METHYLPHOSPHONATE SYNTHASE"/>
    <property type="match status" value="1"/>
</dbReference>
<organism evidence="3 4">
    <name type="scientific">Candidatus Clostridium eludens</name>
    <dbReference type="NCBI Taxonomy" id="3381663"/>
    <lineage>
        <taxon>Bacteria</taxon>
        <taxon>Bacillati</taxon>
        <taxon>Bacillota</taxon>
        <taxon>Clostridia</taxon>
        <taxon>Eubacteriales</taxon>
        <taxon>Clostridiaceae</taxon>
        <taxon>Clostridium</taxon>
    </lineage>
</organism>